<keyword evidence="2" id="KW-1185">Reference proteome</keyword>
<proteinExistence type="predicted"/>
<dbReference type="EMBL" id="JAYMYQ010000005">
    <property type="protein sequence ID" value="KAK7329054.1"/>
    <property type="molecule type" value="Genomic_DNA"/>
</dbReference>
<sequence length="116" mass="13123">MNSCRDIGGSADLSTIREIPSVSIPGSDFGSQTWLYLWYSRPMVPDLSSLILLSNHIMEMYIGICGLTWNFCKERGLLRMLVVCVTPLSQREILEKFLDFVFPPPPPKSKKVSRSL</sequence>
<organism evidence="1 2">
    <name type="scientific">Canavalia gladiata</name>
    <name type="common">Sword bean</name>
    <name type="synonym">Dolichos gladiatus</name>
    <dbReference type="NCBI Taxonomy" id="3824"/>
    <lineage>
        <taxon>Eukaryota</taxon>
        <taxon>Viridiplantae</taxon>
        <taxon>Streptophyta</taxon>
        <taxon>Embryophyta</taxon>
        <taxon>Tracheophyta</taxon>
        <taxon>Spermatophyta</taxon>
        <taxon>Magnoliopsida</taxon>
        <taxon>eudicotyledons</taxon>
        <taxon>Gunneridae</taxon>
        <taxon>Pentapetalae</taxon>
        <taxon>rosids</taxon>
        <taxon>fabids</taxon>
        <taxon>Fabales</taxon>
        <taxon>Fabaceae</taxon>
        <taxon>Papilionoideae</taxon>
        <taxon>50 kb inversion clade</taxon>
        <taxon>NPAAA clade</taxon>
        <taxon>indigoferoid/millettioid clade</taxon>
        <taxon>Phaseoleae</taxon>
        <taxon>Canavalia</taxon>
    </lineage>
</organism>
<comment type="caution">
    <text evidence="1">The sequence shown here is derived from an EMBL/GenBank/DDBJ whole genome shotgun (WGS) entry which is preliminary data.</text>
</comment>
<evidence type="ECO:0000313" key="2">
    <source>
        <dbReference type="Proteomes" id="UP001367508"/>
    </source>
</evidence>
<dbReference type="Proteomes" id="UP001367508">
    <property type="component" value="Unassembled WGS sequence"/>
</dbReference>
<gene>
    <name evidence="1" type="ORF">VNO77_23199</name>
</gene>
<evidence type="ECO:0000313" key="1">
    <source>
        <dbReference type="EMBL" id="KAK7329054.1"/>
    </source>
</evidence>
<accession>A0AAN9L4J0</accession>
<protein>
    <submittedName>
        <fullName evidence="1">Uncharacterized protein</fullName>
    </submittedName>
</protein>
<name>A0AAN9L4J0_CANGL</name>
<dbReference type="AlphaFoldDB" id="A0AAN9L4J0"/>
<reference evidence="1 2" key="1">
    <citation type="submission" date="2024-01" db="EMBL/GenBank/DDBJ databases">
        <title>The genomes of 5 underutilized Papilionoideae crops provide insights into root nodulation and disease resistanc.</title>
        <authorList>
            <person name="Jiang F."/>
        </authorList>
    </citation>
    <scope>NUCLEOTIDE SEQUENCE [LARGE SCALE GENOMIC DNA]</scope>
    <source>
        <strain evidence="1">LVBAO_FW01</strain>
        <tissue evidence="1">Leaves</tissue>
    </source>
</reference>